<dbReference type="PANTHER" id="PTHR13077">
    <property type="entry name" value="SELENOPROTEIN F"/>
    <property type="match status" value="1"/>
</dbReference>
<dbReference type="OMA" id="CITANSI"/>
<dbReference type="SUPFAM" id="SSF52833">
    <property type="entry name" value="Thioredoxin-like"/>
    <property type="match status" value="1"/>
</dbReference>
<evidence type="ECO:0000313" key="9">
    <source>
        <dbReference type="EMBL" id="CUG93884.1"/>
    </source>
</evidence>
<feature type="chain" id="PRO_5006622765" description="Selenoprotein F" evidence="7">
    <location>
        <begin position="24"/>
        <end position="174"/>
    </location>
</feature>
<evidence type="ECO:0000256" key="3">
    <source>
        <dbReference type="ARBA" id="ARBA00022729"/>
    </source>
</evidence>
<evidence type="ECO:0000259" key="8">
    <source>
        <dbReference type="Pfam" id="PF08806"/>
    </source>
</evidence>
<dbReference type="AlphaFoldDB" id="A0A0S4JU13"/>
<dbReference type="InterPro" id="IPR036249">
    <property type="entry name" value="Thioredoxin-like_sf"/>
</dbReference>
<feature type="domain" description="Selenoprotein F/M" evidence="8">
    <location>
        <begin position="89"/>
        <end position="159"/>
    </location>
</feature>
<dbReference type="InterPro" id="IPR038219">
    <property type="entry name" value="Sep15/SelM_sf"/>
</dbReference>
<keyword evidence="3 7" id="KW-0732">Signal</keyword>
<keyword evidence="10" id="KW-1185">Reference proteome</keyword>
<reference evidence="10" key="1">
    <citation type="submission" date="2015-09" db="EMBL/GenBank/DDBJ databases">
        <authorList>
            <consortium name="Pathogen Informatics"/>
        </authorList>
    </citation>
    <scope>NUCLEOTIDE SEQUENCE [LARGE SCALE GENOMIC DNA]</scope>
    <source>
        <strain evidence="10">Lake Konstanz</strain>
    </source>
</reference>
<dbReference type="GO" id="GO:0016491">
    <property type="term" value="F:oxidoreductase activity"/>
    <property type="evidence" value="ECO:0007669"/>
    <property type="project" value="TreeGrafter"/>
</dbReference>
<dbReference type="PANTHER" id="PTHR13077:SF6">
    <property type="entry name" value="SELENOPROTEIN F"/>
    <property type="match status" value="1"/>
</dbReference>
<dbReference type="InterPro" id="IPR014912">
    <property type="entry name" value="Sep15_SelM_dom"/>
</dbReference>
<protein>
    <recommendedName>
        <fullName evidence="6">Selenoprotein F</fullName>
    </recommendedName>
</protein>
<keyword evidence="4" id="KW-0256">Endoplasmic reticulum</keyword>
<dbReference type="EMBL" id="CYKH01002204">
    <property type="protein sequence ID" value="CUG93884.1"/>
    <property type="molecule type" value="Genomic_DNA"/>
</dbReference>
<dbReference type="PROSITE" id="PS51257">
    <property type="entry name" value="PROKAR_LIPOPROTEIN"/>
    <property type="match status" value="1"/>
</dbReference>
<dbReference type="Proteomes" id="UP000051952">
    <property type="component" value="Unassembled WGS sequence"/>
</dbReference>
<name>A0A0S4JU13_BODSA</name>
<evidence type="ECO:0000256" key="2">
    <source>
        <dbReference type="ARBA" id="ARBA00005742"/>
    </source>
</evidence>
<evidence type="ECO:0000313" key="10">
    <source>
        <dbReference type="Proteomes" id="UP000051952"/>
    </source>
</evidence>
<evidence type="ECO:0000256" key="4">
    <source>
        <dbReference type="ARBA" id="ARBA00022824"/>
    </source>
</evidence>
<dbReference type="Pfam" id="PF08806">
    <property type="entry name" value="Sep15_SelM"/>
    <property type="match status" value="1"/>
</dbReference>
<evidence type="ECO:0000256" key="5">
    <source>
        <dbReference type="ARBA" id="ARBA00022933"/>
    </source>
</evidence>
<evidence type="ECO:0000256" key="7">
    <source>
        <dbReference type="SAM" id="SignalP"/>
    </source>
</evidence>
<accession>A0A0S4JU13</accession>
<evidence type="ECO:0000256" key="1">
    <source>
        <dbReference type="ARBA" id="ARBA00004319"/>
    </source>
</evidence>
<dbReference type="VEuPathDB" id="TriTrypDB:BSAL_45415"/>
<organism evidence="9 10">
    <name type="scientific">Bodo saltans</name>
    <name type="common">Flagellated protozoan</name>
    <dbReference type="NCBI Taxonomy" id="75058"/>
    <lineage>
        <taxon>Eukaryota</taxon>
        <taxon>Discoba</taxon>
        <taxon>Euglenozoa</taxon>
        <taxon>Kinetoplastea</taxon>
        <taxon>Metakinetoplastina</taxon>
        <taxon>Eubodonida</taxon>
        <taxon>Bodonidae</taxon>
        <taxon>Bodo</taxon>
    </lineage>
</organism>
<comment type="similarity">
    <text evidence="2">Belongs to the selenoprotein M/F family.</text>
</comment>
<feature type="signal peptide" evidence="7">
    <location>
        <begin position="1"/>
        <end position="23"/>
    </location>
</feature>
<dbReference type="InterPro" id="IPR039992">
    <property type="entry name" value="Sep15_SelM"/>
</dbReference>
<proteinExistence type="inferred from homology"/>
<dbReference type="Gene3D" id="3.40.30.50">
    <property type="entry name" value="Sep15/SelM thioredoxin-like domain, active-site redox motif"/>
    <property type="match status" value="1"/>
</dbReference>
<dbReference type="OrthoDB" id="1910009at2759"/>
<gene>
    <name evidence="9" type="ORF">BSAL_45415</name>
</gene>
<keyword evidence="5" id="KW-0712">Selenocysteine</keyword>
<evidence type="ECO:0000256" key="6">
    <source>
        <dbReference type="ARBA" id="ARBA00040775"/>
    </source>
</evidence>
<comment type="subcellular location">
    <subcellularLocation>
        <location evidence="1">Endoplasmic reticulum lumen</location>
    </subcellularLocation>
</comment>
<dbReference type="GO" id="GO:0005788">
    <property type="term" value="C:endoplasmic reticulum lumen"/>
    <property type="evidence" value="ECO:0007669"/>
    <property type="project" value="UniProtKB-SubCell"/>
</dbReference>
<sequence>MRSVTLQLLALVLVACVAYEATASSSPLACQELGFDSSTVRCSHCSLLLQHTNDVALYDECGQCCTTTGDDEDSSASNAKVATYYRGRLEMDMRGLYPGSELARFVNEFSEKFEGLSVQDTPRMQPRIVLLEEDGSVGETTRVQSWRCDLIVEYLQKKLVPAPKGAKKGGFWGS</sequence>